<protein>
    <submittedName>
        <fullName evidence="5">Carbohydrate ABC transporter substrate-binding protein, CUT1 family</fullName>
    </submittedName>
</protein>
<feature type="chain" id="PRO_5003608672" evidence="4">
    <location>
        <begin position="21"/>
        <end position="412"/>
    </location>
</feature>
<organism evidence="5 6">
    <name type="scientific">Treponema saccharophilum DSM 2985</name>
    <dbReference type="NCBI Taxonomy" id="907348"/>
    <lineage>
        <taxon>Bacteria</taxon>
        <taxon>Pseudomonadati</taxon>
        <taxon>Spirochaetota</taxon>
        <taxon>Spirochaetia</taxon>
        <taxon>Spirochaetales</taxon>
        <taxon>Treponemataceae</taxon>
        <taxon>Treponema</taxon>
    </lineage>
</organism>
<proteinExistence type="inferred from homology"/>
<evidence type="ECO:0000313" key="6">
    <source>
        <dbReference type="Proteomes" id="UP000003571"/>
    </source>
</evidence>
<dbReference type="GO" id="GO:1901982">
    <property type="term" value="F:maltose binding"/>
    <property type="evidence" value="ECO:0007669"/>
    <property type="project" value="TreeGrafter"/>
</dbReference>
<dbReference type="eggNOG" id="COG1653">
    <property type="taxonomic scope" value="Bacteria"/>
</dbReference>
<dbReference type="GO" id="GO:0055052">
    <property type="term" value="C:ATP-binding cassette (ABC) transporter complex, substrate-binding subunit-containing"/>
    <property type="evidence" value="ECO:0007669"/>
    <property type="project" value="TreeGrafter"/>
</dbReference>
<dbReference type="PANTHER" id="PTHR30061:SF50">
    <property type="entry name" value="MALTOSE_MALTODEXTRIN-BINDING PERIPLASMIC PROTEIN"/>
    <property type="match status" value="1"/>
</dbReference>
<dbReference type="GO" id="GO:0042956">
    <property type="term" value="P:maltodextrin transmembrane transport"/>
    <property type="evidence" value="ECO:0007669"/>
    <property type="project" value="TreeGrafter"/>
</dbReference>
<dbReference type="SUPFAM" id="SSF53850">
    <property type="entry name" value="Periplasmic binding protein-like II"/>
    <property type="match status" value="1"/>
</dbReference>
<evidence type="ECO:0000313" key="5">
    <source>
        <dbReference type="EMBL" id="EIC03115.1"/>
    </source>
</evidence>
<dbReference type="AlphaFoldDB" id="H7EH48"/>
<sequence length="412" mass="45888">MRTNSIIRFAILFLMVPVLSCRNAIPKDKPEATLTLLLRAGAYANAVKAGLSDFQTETNTFVVVKELGEEELHRKVAESAGGADAFDLCMVDSSWMAEFTSKNVLAELDSLGFLLDDDIIPATKNICYKDGHLFVAPYYGNVTVLLFNKIIVKEAGFRPDDITSIEDIEKICKFSKKRHNLGFMYRGDTANNIVVDFLPILRSFGGWVVDEDNNPTIYTKEFVAALRCYIELTKTGRSAKKDDLTAAIANKAAAMGIGWPGWYTPTRNSTMDYIALTGKRQKNSAANNANIYGIWTLGISQFSTEKERAAKLLSHLMDRNVQMASLGAGGVPCRYSSLRNEEYLRKYPQYAAVCDALENGVYRPVMERWNEFYAILGKHMKEIIEGDMPIRDGLLAAQRELNEAFGTSASPK</sequence>
<comment type="caution">
    <text evidence="5">The sequence shown here is derived from an EMBL/GenBank/DDBJ whole genome shotgun (WGS) entry which is preliminary data.</text>
</comment>
<keyword evidence="6" id="KW-1185">Reference proteome</keyword>
<evidence type="ECO:0000256" key="4">
    <source>
        <dbReference type="SAM" id="SignalP"/>
    </source>
</evidence>
<comment type="similarity">
    <text evidence="1">Belongs to the bacterial solute-binding protein 1 family.</text>
</comment>
<dbReference type="InterPro" id="IPR006059">
    <property type="entry name" value="SBP"/>
</dbReference>
<dbReference type="RefSeq" id="WP_002701842.1">
    <property type="nucleotide sequence ID" value="NZ_AGRW01000023.1"/>
</dbReference>
<dbReference type="STRING" id="907348.TresaDRAFT_2733"/>
<dbReference type="PANTHER" id="PTHR30061">
    <property type="entry name" value="MALTOSE-BINDING PERIPLASMIC PROTEIN"/>
    <property type="match status" value="1"/>
</dbReference>
<dbReference type="Pfam" id="PF01547">
    <property type="entry name" value="SBP_bac_1"/>
    <property type="match status" value="1"/>
</dbReference>
<dbReference type="GO" id="GO:0015768">
    <property type="term" value="P:maltose transport"/>
    <property type="evidence" value="ECO:0007669"/>
    <property type="project" value="TreeGrafter"/>
</dbReference>
<dbReference type="OrthoDB" id="9768630at2"/>
<evidence type="ECO:0000256" key="2">
    <source>
        <dbReference type="ARBA" id="ARBA00022448"/>
    </source>
</evidence>
<keyword evidence="2" id="KW-0813">Transport</keyword>
<reference evidence="5 6" key="1">
    <citation type="submission" date="2011-09" db="EMBL/GenBank/DDBJ databases">
        <title>The draft genome of Treponema saccharophilum DSM 2985.</title>
        <authorList>
            <consortium name="US DOE Joint Genome Institute (JGI-PGF)"/>
            <person name="Lucas S."/>
            <person name="Copeland A."/>
            <person name="Lapidus A."/>
            <person name="Glavina del Rio T."/>
            <person name="Dalin E."/>
            <person name="Tice H."/>
            <person name="Bruce D."/>
            <person name="Goodwin L."/>
            <person name="Pitluck S."/>
            <person name="Peters L."/>
            <person name="Kyrpides N."/>
            <person name="Mavromatis K."/>
            <person name="Ivanova N."/>
            <person name="Markowitz V."/>
            <person name="Cheng J.-F."/>
            <person name="Hugenholtz P."/>
            <person name="Woyke T."/>
            <person name="Wu D."/>
            <person name="Gronow S."/>
            <person name="Wellnitz S."/>
            <person name="Brambilla E."/>
            <person name="Klenk H.-P."/>
            <person name="Eisen J.A."/>
        </authorList>
    </citation>
    <scope>NUCLEOTIDE SEQUENCE [LARGE SCALE GENOMIC DNA]</scope>
    <source>
        <strain evidence="5 6">DSM 2985</strain>
    </source>
</reference>
<accession>H7EH48</accession>
<name>H7EH48_9SPIR</name>
<dbReference type="EMBL" id="AGRW01000023">
    <property type="protein sequence ID" value="EIC03115.1"/>
    <property type="molecule type" value="Genomic_DNA"/>
</dbReference>
<dbReference type="Gene3D" id="3.40.190.10">
    <property type="entry name" value="Periplasmic binding protein-like II"/>
    <property type="match status" value="2"/>
</dbReference>
<dbReference type="PATRIC" id="fig|907348.3.peg.106"/>
<evidence type="ECO:0000256" key="1">
    <source>
        <dbReference type="ARBA" id="ARBA00008520"/>
    </source>
</evidence>
<gene>
    <name evidence="5" type="ORF">TresaDRAFT_2733</name>
</gene>
<keyword evidence="3 4" id="KW-0732">Signal</keyword>
<evidence type="ECO:0000256" key="3">
    <source>
        <dbReference type="ARBA" id="ARBA00022729"/>
    </source>
</evidence>
<feature type="signal peptide" evidence="4">
    <location>
        <begin position="1"/>
        <end position="20"/>
    </location>
</feature>
<dbReference type="Proteomes" id="UP000003571">
    <property type="component" value="Unassembled WGS sequence"/>
</dbReference>